<sequence length="400" mass="44472">MTQATPLSTSGVLSPPKSVAIPVASQRLIAIDALRGFVMVIMLLDHVRETIFLHHQVSDPMAALTTDPALFFTRISSMLCAPVFVFLTGLSAWLYGQNHTKKEVSAFLIKRGAFLMLLELFVVGIAWSGNLIPHTFWLQVIWAIGLCMIVLSSLIYLPRKAQIALGLVIVCGHNLLDGIKLDASSPFFVPWAMLHQRDVIHLGGDLIAKTTYPILPWIGVMLLGYAMGPWYAKGSDAVKRQKNLIVLGIGLVIGFVLLRALNVYGDKPWFITDEPVRTVMSFLALTKYPPSLLFLMPTIGVGLILLSVFEKAGEGPGLKQLAILGGAPMFFYLLHLFVLKAFYLSGVAIWGLNQGAFFGVSVLWPVWVMWLVMIVPLYFPARWFSNLKKRRKDLAFLRYL</sequence>
<keyword evidence="1" id="KW-0472">Membrane</keyword>
<gene>
    <name evidence="3" type="ORF">GCM10011273_17000</name>
</gene>
<accession>A0A918Q2V4</accession>
<evidence type="ECO:0000256" key="1">
    <source>
        <dbReference type="SAM" id="Phobius"/>
    </source>
</evidence>
<feature type="transmembrane region" description="Helical" evidence="1">
    <location>
        <begin position="163"/>
        <end position="181"/>
    </location>
</feature>
<feature type="transmembrane region" description="Helical" evidence="1">
    <location>
        <begin position="244"/>
        <end position="264"/>
    </location>
</feature>
<evidence type="ECO:0000259" key="2">
    <source>
        <dbReference type="Pfam" id="PF07786"/>
    </source>
</evidence>
<evidence type="ECO:0000313" key="3">
    <source>
        <dbReference type="EMBL" id="GGZ31071.1"/>
    </source>
</evidence>
<reference evidence="3" key="1">
    <citation type="journal article" date="2014" name="Int. J. Syst. Evol. Microbiol.">
        <title>Complete genome sequence of Corynebacterium casei LMG S-19264T (=DSM 44701T), isolated from a smear-ripened cheese.</title>
        <authorList>
            <consortium name="US DOE Joint Genome Institute (JGI-PGF)"/>
            <person name="Walter F."/>
            <person name="Albersmeier A."/>
            <person name="Kalinowski J."/>
            <person name="Ruckert C."/>
        </authorList>
    </citation>
    <scope>NUCLEOTIDE SEQUENCE</scope>
    <source>
        <strain evidence="3">KCTC 32296</strain>
    </source>
</reference>
<dbReference type="Proteomes" id="UP000662572">
    <property type="component" value="Unassembled WGS sequence"/>
</dbReference>
<evidence type="ECO:0000313" key="4">
    <source>
        <dbReference type="Proteomes" id="UP000662572"/>
    </source>
</evidence>
<feature type="transmembrane region" description="Helical" evidence="1">
    <location>
        <begin position="356"/>
        <end position="381"/>
    </location>
</feature>
<dbReference type="EMBL" id="BMZB01000001">
    <property type="protein sequence ID" value="GGZ31071.1"/>
    <property type="molecule type" value="Genomic_DNA"/>
</dbReference>
<dbReference type="AlphaFoldDB" id="A0A918Q2V4"/>
<feature type="transmembrane region" description="Helical" evidence="1">
    <location>
        <begin position="291"/>
        <end position="309"/>
    </location>
</feature>
<dbReference type="PANTHER" id="PTHR40407:SF1">
    <property type="entry name" value="HEPARAN-ALPHA-GLUCOSAMINIDE N-ACETYLTRANSFERASE CATALYTIC DOMAIN-CONTAINING PROTEIN"/>
    <property type="match status" value="1"/>
</dbReference>
<dbReference type="PANTHER" id="PTHR40407">
    <property type="entry name" value="MEMBRANE PROTEIN-LIKE PROTEIN"/>
    <property type="match status" value="1"/>
</dbReference>
<feature type="transmembrane region" description="Helical" evidence="1">
    <location>
        <begin position="136"/>
        <end position="156"/>
    </location>
</feature>
<feature type="domain" description="Heparan-alpha-glucosaminide N-acetyltransferase catalytic" evidence="2">
    <location>
        <begin position="27"/>
        <end position="236"/>
    </location>
</feature>
<comment type="caution">
    <text evidence="3">The sequence shown here is derived from an EMBL/GenBank/DDBJ whole genome shotgun (WGS) entry which is preliminary data.</text>
</comment>
<protein>
    <submittedName>
        <fullName evidence="3">Membrane protein</fullName>
    </submittedName>
</protein>
<proteinExistence type="predicted"/>
<feature type="transmembrane region" description="Helical" evidence="1">
    <location>
        <begin position="108"/>
        <end position="130"/>
    </location>
</feature>
<feature type="transmembrane region" description="Helical" evidence="1">
    <location>
        <begin position="75"/>
        <end position="96"/>
    </location>
</feature>
<feature type="transmembrane region" description="Helical" evidence="1">
    <location>
        <begin position="214"/>
        <end position="232"/>
    </location>
</feature>
<keyword evidence="4" id="KW-1185">Reference proteome</keyword>
<name>A0A918Q2V4_9CAUL</name>
<dbReference type="InterPro" id="IPR012429">
    <property type="entry name" value="HGSNAT_cat"/>
</dbReference>
<dbReference type="Pfam" id="PF07786">
    <property type="entry name" value="HGSNAT_cat"/>
    <property type="match status" value="1"/>
</dbReference>
<dbReference type="RefSeq" id="WP_189485917.1">
    <property type="nucleotide sequence ID" value="NZ_BMZB01000001.1"/>
</dbReference>
<keyword evidence="1" id="KW-0812">Transmembrane</keyword>
<feature type="transmembrane region" description="Helical" evidence="1">
    <location>
        <begin position="321"/>
        <end position="344"/>
    </location>
</feature>
<organism evidence="3 4">
    <name type="scientific">Asticcacaulis endophyticus</name>
    <dbReference type="NCBI Taxonomy" id="1395890"/>
    <lineage>
        <taxon>Bacteria</taxon>
        <taxon>Pseudomonadati</taxon>
        <taxon>Pseudomonadota</taxon>
        <taxon>Alphaproteobacteria</taxon>
        <taxon>Caulobacterales</taxon>
        <taxon>Caulobacteraceae</taxon>
        <taxon>Asticcacaulis</taxon>
    </lineage>
</organism>
<reference evidence="3" key="2">
    <citation type="submission" date="2020-09" db="EMBL/GenBank/DDBJ databases">
        <authorList>
            <person name="Sun Q."/>
            <person name="Kim S."/>
        </authorList>
    </citation>
    <scope>NUCLEOTIDE SEQUENCE</scope>
    <source>
        <strain evidence="3">KCTC 32296</strain>
    </source>
</reference>
<keyword evidence="1" id="KW-1133">Transmembrane helix</keyword>